<organism evidence="7">
    <name type="scientific">hydrothermal vent metagenome</name>
    <dbReference type="NCBI Taxonomy" id="652676"/>
    <lineage>
        <taxon>unclassified sequences</taxon>
        <taxon>metagenomes</taxon>
        <taxon>ecological metagenomes</taxon>
    </lineage>
</organism>
<evidence type="ECO:0000256" key="1">
    <source>
        <dbReference type="ARBA" id="ARBA00004141"/>
    </source>
</evidence>
<evidence type="ECO:0000256" key="2">
    <source>
        <dbReference type="ARBA" id="ARBA00022692"/>
    </source>
</evidence>
<name>A0A3B1CEK9_9ZZZZ</name>
<feature type="transmembrane region" description="Helical" evidence="5">
    <location>
        <begin position="55"/>
        <end position="74"/>
    </location>
</feature>
<dbReference type="EMBL" id="UOGC01000147">
    <property type="protein sequence ID" value="VAX23163.1"/>
    <property type="molecule type" value="Genomic_DNA"/>
</dbReference>
<feature type="transmembrane region" description="Helical" evidence="5">
    <location>
        <begin position="108"/>
        <end position="132"/>
    </location>
</feature>
<dbReference type="InterPro" id="IPR000412">
    <property type="entry name" value="ABC_2_transport"/>
</dbReference>
<dbReference type="PANTHER" id="PTHR43229:SF2">
    <property type="entry name" value="NODULATION PROTEIN J"/>
    <property type="match status" value="1"/>
</dbReference>
<feature type="transmembrane region" description="Helical" evidence="5">
    <location>
        <begin position="20"/>
        <end position="43"/>
    </location>
</feature>
<dbReference type="InterPro" id="IPR051784">
    <property type="entry name" value="Nod_factor_ABC_transporter"/>
</dbReference>
<keyword evidence="3 5" id="KW-1133">Transmembrane helix</keyword>
<protein>
    <recommendedName>
        <fullName evidence="6">ABC transmembrane type-2 domain-containing protein</fullName>
    </recommendedName>
</protein>
<evidence type="ECO:0000256" key="3">
    <source>
        <dbReference type="ARBA" id="ARBA00022989"/>
    </source>
</evidence>
<dbReference type="InterPro" id="IPR047817">
    <property type="entry name" value="ABC2_TM_bact-type"/>
</dbReference>
<evidence type="ECO:0000256" key="5">
    <source>
        <dbReference type="SAM" id="Phobius"/>
    </source>
</evidence>
<accession>A0A3B1CEK9</accession>
<feature type="transmembrane region" description="Helical" evidence="5">
    <location>
        <begin position="139"/>
        <end position="162"/>
    </location>
</feature>
<comment type="subcellular location">
    <subcellularLocation>
        <location evidence="1">Membrane</location>
        <topology evidence="1">Multi-pass membrane protein</topology>
    </subcellularLocation>
</comment>
<dbReference type="AlphaFoldDB" id="A0A3B1CEK9"/>
<dbReference type="PROSITE" id="PS51012">
    <property type="entry name" value="ABC_TM2"/>
    <property type="match status" value="1"/>
</dbReference>
<feature type="transmembrane region" description="Helical" evidence="5">
    <location>
        <begin position="168"/>
        <end position="190"/>
    </location>
</feature>
<gene>
    <name evidence="7" type="ORF">MNBD_NITROSPINAE01-364</name>
</gene>
<dbReference type="PIRSF" id="PIRSF006648">
    <property type="entry name" value="DrrB"/>
    <property type="match status" value="1"/>
</dbReference>
<dbReference type="PANTHER" id="PTHR43229">
    <property type="entry name" value="NODULATION PROTEIN J"/>
    <property type="match status" value="1"/>
</dbReference>
<dbReference type="PRINTS" id="PR00164">
    <property type="entry name" value="ABC2TRNSPORT"/>
</dbReference>
<evidence type="ECO:0000256" key="4">
    <source>
        <dbReference type="ARBA" id="ARBA00023136"/>
    </source>
</evidence>
<feature type="domain" description="ABC transmembrane type-2" evidence="6">
    <location>
        <begin position="23"/>
        <end position="251"/>
    </location>
</feature>
<evidence type="ECO:0000313" key="7">
    <source>
        <dbReference type="EMBL" id="VAX23163.1"/>
    </source>
</evidence>
<dbReference type="GO" id="GO:0140359">
    <property type="term" value="F:ABC-type transporter activity"/>
    <property type="evidence" value="ECO:0007669"/>
    <property type="project" value="InterPro"/>
</dbReference>
<reference evidence="7" key="1">
    <citation type="submission" date="2018-06" db="EMBL/GenBank/DDBJ databases">
        <authorList>
            <person name="Zhirakovskaya E."/>
        </authorList>
    </citation>
    <scope>NUCLEOTIDE SEQUENCE</scope>
</reference>
<keyword evidence="2 5" id="KW-0812">Transmembrane</keyword>
<dbReference type="Pfam" id="PF01061">
    <property type="entry name" value="ABC2_membrane"/>
    <property type="match status" value="1"/>
</dbReference>
<sequence>MITHRALYVWRRNFTAYKAYYGSSLLGNIGEPILYLFAMGFGLGGYIKSIEGMPYINYIAPGLIVTSSMYSAVFECTFVSYTRMTVQRTYDSMLATPISIPDLVGGEILWGATKSLISASVMLLVMTVFGLYTPSFGALGILLAVLATGVLFASAALCFSAIAPSYEFFNYFFTIGIAPMFFLSGVFFPLDTFPQLVKWFAVILPATHSVVIMRYFFHGSELGADVLFAAAFIISIGGFLVWLAIRLVRKRIVV</sequence>
<feature type="transmembrane region" description="Helical" evidence="5">
    <location>
        <begin position="223"/>
        <end position="245"/>
    </location>
</feature>
<dbReference type="InterPro" id="IPR013525">
    <property type="entry name" value="ABC2_TM"/>
</dbReference>
<keyword evidence="4 5" id="KW-0472">Membrane</keyword>
<proteinExistence type="predicted"/>
<evidence type="ECO:0000259" key="6">
    <source>
        <dbReference type="PROSITE" id="PS51012"/>
    </source>
</evidence>
<dbReference type="GO" id="GO:0043190">
    <property type="term" value="C:ATP-binding cassette (ABC) transporter complex"/>
    <property type="evidence" value="ECO:0007669"/>
    <property type="project" value="InterPro"/>
</dbReference>